<evidence type="ECO:0000256" key="2">
    <source>
        <dbReference type="ARBA" id="ARBA00022670"/>
    </source>
</evidence>
<dbReference type="GO" id="GO:0006508">
    <property type="term" value="P:proteolysis"/>
    <property type="evidence" value="ECO:0007669"/>
    <property type="project" value="UniProtKB-KW"/>
</dbReference>
<feature type="domain" description="Ig-like" evidence="6">
    <location>
        <begin position="1330"/>
        <end position="1410"/>
    </location>
</feature>
<evidence type="ECO:0000256" key="1">
    <source>
        <dbReference type="ARBA" id="ARBA00011073"/>
    </source>
</evidence>
<dbReference type="PROSITE" id="PS51892">
    <property type="entry name" value="SUBTILASE"/>
    <property type="match status" value="1"/>
</dbReference>
<organism evidence="7 8">
    <name type="scientific">Candidatus Nitrosotalea okcheonensis</name>
    <dbReference type="NCBI Taxonomy" id="1903276"/>
    <lineage>
        <taxon>Archaea</taxon>
        <taxon>Nitrososphaerota</taxon>
        <taxon>Nitrososphaeria</taxon>
        <taxon>Nitrosotaleales</taxon>
        <taxon>Nitrosotaleaceae</taxon>
        <taxon>Nitrosotalea</taxon>
    </lineage>
</organism>
<dbReference type="Proteomes" id="UP000230607">
    <property type="component" value="Chromosome 1"/>
</dbReference>
<feature type="domain" description="Peptidase S8/S53" evidence="5">
    <location>
        <begin position="426"/>
        <end position="701"/>
    </location>
</feature>
<dbReference type="InterPro" id="IPR000209">
    <property type="entry name" value="Peptidase_S8/S53_dom"/>
</dbReference>
<gene>
    <name evidence="7" type="ORF">NCS_30179</name>
</gene>
<keyword evidence="4" id="KW-0720">Serine protease</keyword>
<evidence type="ECO:0000313" key="7">
    <source>
        <dbReference type="EMBL" id="SMH72339.1"/>
    </source>
</evidence>
<dbReference type="Pfam" id="PF00082">
    <property type="entry name" value="Peptidase_S8"/>
    <property type="match status" value="1"/>
</dbReference>
<evidence type="ECO:0000256" key="3">
    <source>
        <dbReference type="ARBA" id="ARBA00022801"/>
    </source>
</evidence>
<dbReference type="PRINTS" id="PR00723">
    <property type="entry name" value="SUBTILISIN"/>
</dbReference>
<evidence type="ECO:0000259" key="6">
    <source>
        <dbReference type="Pfam" id="PF13750"/>
    </source>
</evidence>
<proteinExistence type="inferred from homology"/>
<dbReference type="Pfam" id="PF13750">
    <property type="entry name" value="Big_3_3"/>
    <property type="match status" value="2"/>
</dbReference>
<keyword evidence="2" id="KW-0645">Protease</keyword>
<dbReference type="InterPro" id="IPR023828">
    <property type="entry name" value="Peptidase_S8_Ser-AS"/>
</dbReference>
<accession>A0A2H1FHU3</accession>
<name>A0A2H1FHU3_9ARCH</name>
<dbReference type="GO" id="GO:0004252">
    <property type="term" value="F:serine-type endopeptidase activity"/>
    <property type="evidence" value="ECO:0007669"/>
    <property type="project" value="InterPro"/>
</dbReference>
<dbReference type="PROSITE" id="PS00138">
    <property type="entry name" value="SUBTILASE_SER"/>
    <property type="match status" value="1"/>
</dbReference>
<dbReference type="SUPFAM" id="SSF52743">
    <property type="entry name" value="Subtilisin-like"/>
    <property type="match status" value="1"/>
</dbReference>
<keyword evidence="8" id="KW-1185">Reference proteome</keyword>
<sequence>MVKKKNTALTIGFFLIFILLFSLFPRTAMGSYDMDLPKNNLNIKTDQVSGLINFQPSSYQDVIKRYIVFGSGSVSDIVSRAGNVVYGMDSNHGSVAMGFFNQDEVSNLKLNGYDVVEDLPLEFDSIKPDLPVTQVSTVDDILGSNKVTQKYGYTGNGIKIGIVDTGTDFTNPDVKDSVARDKNNVPVMIDADGQGIVLTNTTFVANINSKGVVQNYTNALPKNVTSSVYVTSKGVFLDLHKKGKGTYVQVYNSLYPKGGNPVLNGTVSSDYKIGKDSRHFIISKSGVYHFGMIYESVSQGQYYRLQIVPVLVVDSNIAGLYDTIIADMSDSWKDYKKFNSFIIPKYDFDFTDETPITLGGGNENLIYDSNHDGNADYGAGTVGARVLDVYGVIAKPSRVDQKLGAMNGTLLPPLDPHGNFFGVMYDFGGHGTETASSITSTGKQSYGIYTNSTKYHIKGIAPGAKIVPIKALWLGDAIYGWLWAAGFDQEKNQWKYSGNTRVDIISNSWGISTFPALKSVPGLDIQSLLLGALCVPHSLDVNYPGVLVVSSSGNAGPGYGTIGIPDAAPFGITVGAVTDNVFVGYGPFKNQPRFGNSTSHYGEVSGFSSKGPSLIGDPKPDLMAVGEYSYVPTSLQTGNNTHQYGLFGGTSLAAPLVAGSAAVLMESLKDKNIPYDSFTIKNILMSTATDLGNDPFSQGAGLINVTRAIDFVLGNGGVFEVYNDASYRNTKKILDAALETTNSSSVDLSTIKFTNSFLPETSWFGGRLYPGDRTSATFTIVNPTNDTLEINIEPQKLGLIKTDTYNGTTQVQLQDPLMNKSGTYRPDYVPLQEIKNHAGLASFFENINPVPDDASLLVLNLAFPFSQFMNSSAKTYADDMKISSLYLYDWDKKNNASVPVSQDLSLINRGGVWGTVQELRVSDPATKIKHVPLVGVYPVPTRYSYWTGDTKKNSTSTDYTLTASYYKKVSWNEIWLNSKNIQVKPHESAKVIATLIVPQDQAPGLYQAFLTFEGKSHTVNVPVSYAVMKKLQPKDLPTVIHGRQGNTLYGNGYIGGGFDMANRYNAGDWRQYYFDVTDKTINSVAMTLSWEDPNTNLSVFVVDPQGKIIQTNTPPGVLGQFQGWPTGDWLGPSIPFSEGGGFYPIKNKDATSTVLYASINQTGVYSVLIHAPLFGGRSIAEPITIAAKFSTILPIESQPKMIVDIPLFINNNYTIAPKIIGQEIEDEQYYLDNERPKIINQTRLAEDVRNLSEGEHDIKFVITDTVGHYVSKEFKFIMDNTAPQIIVQSPQNNSKVSGVVNIDLDVNELNLAQKDWLTVQTPKQTFHDVKNIQFDTTDLANGNYTINATAKDRAGNVGTANIVLAVDNSGPNIASSQVKGDQDSATLVEILVGIGIASAITVFTLKRLRISKRG</sequence>
<dbReference type="Gene3D" id="3.40.50.200">
    <property type="entry name" value="Peptidase S8/S53 domain"/>
    <property type="match status" value="2"/>
</dbReference>
<dbReference type="PANTHER" id="PTHR43806:SF11">
    <property type="entry name" value="CEREVISIN-RELATED"/>
    <property type="match status" value="1"/>
</dbReference>
<evidence type="ECO:0000256" key="4">
    <source>
        <dbReference type="ARBA" id="ARBA00022825"/>
    </source>
</evidence>
<reference evidence="8" key="1">
    <citation type="submission" date="2017-03" db="EMBL/GenBank/DDBJ databases">
        <authorList>
            <person name="Herbold C."/>
        </authorList>
    </citation>
    <scope>NUCLEOTIDE SEQUENCE [LARGE SCALE GENOMIC DNA]</scope>
</reference>
<dbReference type="InterPro" id="IPR036852">
    <property type="entry name" value="Peptidase_S8/S53_dom_sf"/>
</dbReference>
<comment type="similarity">
    <text evidence="1">Belongs to the peptidase S8 family.</text>
</comment>
<dbReference type="InterPro" id="IPR022038">
    <property type="entry name" value="Ig-like_bact"/>
</dbReference>
<dbReference type="PANTHER" id="PTHR43806">
    <property type="entry name" value="PEPTIDASE S8"/>
    <property type="match status" value="1"/>
</dbReference>
<dbReference type="InterPro" id="IPR050131">
    <property type="entry name" value="Peptidase_S8_subtilisin-like"/>
</dbReference>
<feature type="domain" description="Ig-like" evidence="6">
    <location>
        <begin position="1247"/>
        <end position="1306"/>
    </location>
</feature>
<dbReference type="EMBL" id="LT841358">
    <property type="protein sequence ID" value="SMH72339.1"/>
    <property type="molecule type" value="Genomic_DNA"/>
</dbReference>
<evidence type="ECO:0000259" key="5">
    <source>
        <dbReference type="Pfam" id="PF00082"/>
    </source>
</evidence>
<protein>
    <submittedName>
        <fullName evidence="7">Putative Subtilase family protein</fullName>
    </submittedName>
</protein>
<keyword evidence="3" id="KW-0378">Hydrolase</keyword>
<dbReference type="InterPro" id="IPR015500">
    <property type="entry name" value="Peptidase_S8_subtilisin-rel"/>
</dbReference>
<evidence type="ECO:0000313" key="8">
    <source>
        <dbReference type="Proteomes" id="UP000230607"/>
    </source>
</evidence>